<dbReference type="InterPro" id="IPR051260">
    <property type="entry name" value="Diverse_substr_monoxygenases"/>
</dbReference>
<dbReference type="PIRSF" id="PIRSF000337">
    <property type="entry name" value="NTA_MOA"/>
    <property type="match status" value="1"/>
</dbReference>
<name>A0A369W9J4_9HYPH</name>
<sequence length="467" mass="50788">MVRSAGCASIHEGDCAPWPKLESRIMKRIRLALFLSGSVTQHSLGSWRHPLSASQHNRSPWDRVPFWLDIARSAERGGYDLIFFSDSNGMNLGHADRHDDAVRYAAQAPRLDPLQILPAMAAVTSRIGLAATQSVLAVPPFVGARAWATLDHLSGGRAGWNVVAGYLKSEGQNLGYDDLLAHDERYAYAGEYIEVCNRLWQSWDEDAIVSDTAGSTFADPTKVREINFAGKWFRSRGPAQVHRSPQGRPLIIQAGQSPAGRAFGAQNADVIFAICRSAAQMKSFRDDMRKRAVEAGRDPDRIKILFGMQPIVGETDEIARQKAAFHQSLVPLEAGIFYLSGHLGVDLSGEDPDRPLRAIDVPGVQGILDAYADTSGDGAALTVGEAAQRHAGSVGFPQVVGSPERVARWMLDMMEEAGGDGFMISPIHLPGSADEFGNLVIPILEREAGRSALDLAGPTLRERMMEE</sequence>
<comment type="similarity">
    <text evidence="5">Belongs to the NtaA/SnaA/DszA monooxygenase family.</text>
</comment>
<reference evidence="9" key="1">
    <citation type="submission" date="2018-07" db="EMBL/GenBank/DDBJ databases">
        <authorList>
            <person name="Liu B.-T."/>
            <person name="Du Z."/>
        </authorList>
    </citation>
    <scope>NUCLEOTIDE SEQUENCE [LARGE SCALE GENOMIC DNA]</scope>
    <source>
        <strain evidence="9">XYN52</strain>
    </source>
</reference>
<keyword evidence="1 6" id="KW-0285">Flavoprotein</keyword>
<feature type="binding site" evidence="6">
    <location>
        <position position="186"/>
    </location>
    <ligand>
        <name>FMN</name>
        <dbReference type="ChEBI" id="CHEBI:58210"/>
    </ligand>
</feature>
<dbReference type="NCBIfam" id="TIGR03860">
    <property type="entry name" value="FMN_nitrolo"/>
    <property type="match status" value="1"/>
</dbReference>
<evidence type="ECO:0000313" key="8">
    <source>
        <dbReference type="EMBL" id="RDE10535.1"/>
    </source>
</evidence>
<feature type="binding site" evidence="6">
    <location>
        <position position="182"/>
    </location>
    <ligand>
        <name>FMN</name>
        <dbReference type="ChEBI" id="CHEBI:58210"/>
    </ligand>
</feature>
<feature type="domain" description="Luciferase-like" evidence="7">
    <location>
        <begin position="62"/>
        <end position="420"/>
    </location>
</feature>
<dbReference type="PANTHER" id="PTHR30011:SF16">
    <property type="entry name" value="C2H2 FINGER DOMAIN TRANSCRIPTION FACTOR (EUROFUNG)-RELATED"/>
    <property type="match status" value="1"/>
</dbReference>
<dbReference type="Pfam" id="PF00296">
    <property type="entry name" value="Bac_luciferase"/>
    <property type="match status" value="1"/>
</dbReference>
<protein>
    <submittedName>
        <fullName evidence="8">LLM class flavin-dependent oxidoreductase</fullName>
    </submittedName>
</protein>
<evidence type="ECO:0000256" key="5">
    <source>
        <dbReference type="ARBA" id="ARBA00033748"/>
    </source>
</evidence>
<evidence type="ECO:0000259" key="7">
    <source>
        <dbReference type="Pfam" id="PF00296"/>
    </source>
</evidence>
<keyword evidence="2 6" id="KW-0288">FMN</keyword>
<feature type="binding site" evidence="6">
    <location>
        <position position="132"/>
    </location>
    <ligand>
        <name>FMN</name>
        <dbReference type="ChEBI" id="CHEBI:58210"/>
    </ligand>
</feature>
<keyword evidence="3" id="KW-0560">Oxidoreductase</keyword>
<accession>A0A369W9J4</accession>
<evidence type="ECO:0000313" key="9">
    <source>
        <dbReference type="Proteomes" id="UP000253759"/>
    </source>
</evidence>
<evidence type="ECO:0000256" key="2">
    <source>
        <dbReference type="ARBA" id="ARBA00022643"/>
    </source>
</evidence>
<evidence type="ECO:0000256" key="6">
    <source>
        <dbReference type="PIRSR" id="PIRSR000337-1"/>
    </source>
</evidence>
<feature type="binding site" evidence="6">
    <location>
        <position position="86"/>
    </location>
    <ligand>
        <name>FMN</name>
        <dbReference type="ChEBI" id="CHEBI:58210"/>
    </ligand>
</feature>
<keyword evidence="9" id="KW-1185">Reference proteome</keyword>
<dbReference type="GO" id="GO:0004497">
    <property type="term" value="F:monooxygenase activity"/>
    <property type="evidence" value="ECO:0007669"/>
    <property type="project" value="UniProtKB-KW"/>
</dbReference>
<dbReference type="InterPro" id="IPR036661">
    <property type="entry name" value="Luciferase-like_sf"/>
</dbReference>
<keyword evidence="4" id="KW-0503">Monooxygenase</keyword>
<evidence type="ECO:0000256" key="1">
    <source>
        <dbReference type="ARBA" id="ARBA00022630"/>
    </source>
</evidence>
<dbReference type="GO" id="GO:0016705">
    <property type="term" value="F:oxidoreductase activity, acting on paired donors, with incorporation or reduction of molecular oxygen"/>
    <property type="evidence" value="ECO:0007669"/>
    <property type="project" value="InterPro"/>
</dbReference>
<dbReference type="InterPro" id="IPR011251">
    <property type="entry name" value="Luciferase-like_dom"/>
</dbReference>
<evidence type="ECO:0000256" key="3">
    <source>
        <dbReference type="ARBA" id="ARBA00023002"/>
    </source>
</evidence>
<organism evidence="8 9">
    <name type="scientific">Pelagibacterium lacus</name>
    <dbReference type="NCBI Taxonomy" id="2282655"/>
    <lineage>
        <taxon>Bacteria</taxon>
        <taxon>Pseudomonadati</taxon>
        <taxon>Pseudomonadota</taxon>
        <taxon>Alphaproteobacteria</taxon>
        <taxon>Hyphomicrobiales</taxon>
        <taxon>Devosiaceae</taxon>
        <taxon>Pelagibacterium</taxon>
    </lineage>
</organism>
<dbReference type="AlphaFoldDB" id="A0A369W9J4"/>
<dbReference type="Gene3D" id="3.20.20.30">
    <property type="entry name" value="Luciferase-like domain"/>
    <property type="match status" value="1"/>
</dbReference>
<dbReference type="SUPFAM" id="SSF51679">
    <property type="entry name" value="Bacterial luciferase-like"/>
    <property type="match status" value="1"/>
</dbReference>
<feature type="binding site" evidence="6">
    <location>
        <position position="257"/>
    </location>
    <ligand>
        <name>FMN</name>
        <dbReference type="ChEBI" id="CHEBI:58210"/>
    </ligand>
</feature>
<dbReference type="PANTHER" id="PTHR30011">
    <property type="entry name" value="ALKANESULFONATE MONOOXYGENASE-RELATED"/>
    <property type="match status" value="1"/>
</dbReference>
<proteinExistence type="inferred from homology"/>
<evidence type="ECO:0000256" key="4">
    <source>
        <dbReference type="ARBA" id="ARBA00023033"/>
    </source>
</evidence>
<dbReference type="Proteomes" id="UP000253759">
    <property type="component" value="Unassembled WGS sequence"/>
</dbReference>
<comment type="caution">
    <text evidence="8">The sequence shown here is derived from an EMBL/GenBank/DDBJ whole genome shotgun (WGS) entry which is preliminary data.</text>
</comment>
<gene>
    <name evidence="8" type="ORF">DVH29_00870</name>
</gene>
<dbReference type="EMBL" id="QQNH01000001">
    <property type="protein sequence ID" value="RDE10535.1"/>
    <property type="molecule type" value="Genomic_DNA"/>
</dbReference>
<dbReference type="InterPro" id="IPR016215">
    <property type="entry name" value="NTA_MOA"/>
</dbReference>